<feature type="domain" description="HTH luxR-type" evidence="4">
    <location>
        <begin position="308"/>
        <end position="373"/>
    </location>
</feature>
<proteinExistence type="predicted"/>
<dbReference type="SUPFAM" id="SSF46894">
    <property type="entry name" value="C-terminal effector domain of the bipartite response regulators"/>
    <property type="match status" value="1"/>
</dbReference>
<keyword evidence="6" id="KW-1185">Reference proteome</keyword>
<dbReference type="Pfam" id="PF00196">
    <property type="entry name" value="GerE"/>
    <property type="match status" value="1"/>
</dbReference>
<dbReference type="InterPro" id="IPR029016">
    <property type="entry name" value="GAF-like_dom_sf"/>
</dbReference>
<keyword evidence="1" id="KW-0805">Transcription regulation</keyword>
<dbReference type="InterPro" id="IPR036388">
    <property type="entry name" value="WH-like_DNA-bd_sf"/>
</dbReference>
<dbReference type="InterPro" id="IPR016032">
    <property type="entry name" value="Sig_transdc_resp-reg_C-effctor"/>
</dbReference>
<dbReference type="PROSITE" id="PS00622">
    <property type="entry name" value="HTH_LUXR_1"/>
    <property type="match status" value="1"/>
</dbReference>
<gene>
    <name evidence="5" type="ORF">NBH00_04250</name>
</gene>
<sequence>MTVATDPSGIADLLSACASVATRAAAVLREDLDAGRPATLADVGALRARLAAAVAAEPGAARRARLVDLALEARSVEVEAHRLAGVRRAGLFDRVERSLARIRDAGSSAAMVETVCREAVTACGFTRAMLSRVEHGTWFPWMTHFTERFDAEEEFVAWARSAAMPFHVDTLEAEVVRSGRAELVCDTATDPRVERPLAAPGGTRAYVVAPITPAGRVVSLLHCDRPPGDRGLDETDRDALWVFAEGFGRAFERAVMLERLASHREHVRSAFRETEDVMLALSHAEIEFVRDESKDWDTVALVGDDRRRAAIDDLLTARERDVLALIVQGRTNRAIAEALAISVGTVKSHVKHLLRKLGAANRTQAISMYLGSRPLGPDDEHAEPRAA</sequence>
<dbReference type="SMART" id="SM00421">
    <property type="entry name" value="HTH_LUXR"/>
    <property type="match status" value="1"/>
</dbReference>
<dbReference type="SUPFAM" id="SSF55781">
    <property type="entry name" value="GAF domain-like"/>
    <property type="match status" value="1"/>
</dbReference>
<dbReference type="PROSITE" id="PS50043">
    <property type="entry name" value="HTH_LUXR_2"/>
    <property type="match status" value="1"/>
</dbReference>
<evidence type="ECO:0000256" key="2">
    <source>
        <dbReference type="ARBA" id="ARBA00023125"/>
    </source>
</evidence>
<dbReference type="SMART" id="SM00065">
    <property type="entry name" value="GAF"/>
    <property type="match status" value="1"/>
</dbReference>
<protein>
    <submittedName>
        <fullName evidence="5">LuxR C-terminal-related transcriptional regulator</fullName>
    </submittedName>
</protein>
<accession>A0ABY5DWW5</accession>
<reference evidence="5 6" key="1">
    <citation type="submission" date="2022-06" db="EMBL/GenBank/DDBJ databases">
        <title>Paraconexibacter antarcticus.</title>
        <authorList>
            <person name="Kim C.S."/>
        </authorList>
    </citation>
    <scope>NUCLEOTIDE SEQUENCE [LARGE SCALE GENOMIC DNA]</scope>
    <source>
        <strain evidence="5 6">02-257</strain>
    </source>
</reference>
<evidence type="ECO:0000313" key="6">
    <source>
        <dbReference type="Proteomes" id="UP001056035"/>
    </source>
</evidence>
<organism evidence="5 6">
    <name type="scientific">Paraconexibacter antarcticus</name>
    <dbReference type="NCBI Taxonomy" id="2949664"/>
    <lineage>
        <taxon>Bacteria</taxon>
        <taxon>Bacillati</taxon>
        <taxon>Actinomycetota</taxon>
        <taxon>Thermoleophilia</taxon>
        <taxon>Solirubrobacterales</taxon>
        <taxon>Paraconexibacteraceae</taxon>
        <taxon>Paraconexibacter</taxon>
    </lineage>
</organism>
<dbReference type="EMBL" id="CP098502">
    <property type="protein sequence ID" value="UTI65429.1"/>
    <property type="molecule type" value="Genomic_DNA"/>
</dbReference>
<dbReference type="Gene3D" id="3.30.450.40">
    <property type="match status" value="1"/>
</dbReference>
<dbReference type="Proteomes" id="UP001056035">
    <property type="component" value="Chromosome"/>
</dbReference>
<dbReference type="InterPro" id="IPR003018">
    <property type="entry name" value="GAF"/>
</dbReference>
<keyword evidence="2" id="KW-0238">DNA-binding</keyword>
<dbReference type="PANTHER" id="PTHR44688:SF16">
    <property type="entry name" value="DNA-BINDING TRANSCRIPTIONAL ACTIVATOR DEVR_DOSR"/>
    <property type="match status" value="1"/>
</dbReference>
<name>A0ABY5DWW5_9ACTN</name>
<evidence type="ECO:0000256" key="3">
    <source>
        <dbReference type="ARBA" id="ARBA00023163"/>
    </source>
</evidence>
<dbReference type="PRINTS" id="PR00038">
    <property type="entry name" value="HTHLUXR"/>
</dbReference>
<dbReference type="Gene3D" id="1.10.10.10">
    <property type="entry name" value="Winged helix-like DNA-binding domain superfamily/Winged helix DNA-binding domain"/>
    <property type="match status" value="1"/>
</dbReference>
<evidence type="ECO:0000256" key="1">
    <source>
        <dbReference type="ARBA" id="ARBA00023015"/>
    </source>
</evidence>
<dbReference type="InterPro" id="IPR000792">
    <property type="entry name" value="Tscrpt_reg_LuxR_C"/>
</dbReference>
<dbReference type="Pfam" id="PF01590">
    <property type="entry name" value="GAF"/>
    <property type="match status" value="1"/>
</dbReference>
<keyword evidence="3" id="KW-0804">Transcription</keyword>
<evidence type="ECO:0000259" key="4">
    <source>
        <dbReference type="PROSITE" id="PS50043"/>
    </source>
</evidence>
<dbReference type="PANTHER" id="PTHR44688">
    <property type="entry name" value="DNA-BINDING TRANSCRIPTIONAL ACTIVATOR DEVR_DOSR"/>
    <property type="match status" value="1"/>
</dbReference>
<dbReference type="RefSeq" id="WP_254572110.1">
    <property type="nucleotide sequence ID" value="NZ_CP098502.1"/>
</dbReference>
<evidence type="ECO:0000313" key="5">
    <source>
        <dbReference type="EMBL" id="UTI65429.1"/>
    </source>
</evidence>
<dbReference type="CDD" id="cd06170">
    <property type="entry name" value="LuxR_C_like"/>
    <property type="match status" value="1"/>
</dbReference>